<dbReference type="SMART" id="SM00530">
    <property type="entry name" value="HTH_XRE"/>
    <property type="match status" value="1"/>
</dbReference>
<protein>
    <recommendedName>
        <fullName evidence="1">HTH cro/C1-type domain-containing protein</fullName>
    </recommendedName>
</protein>
<dbReference type="Proteomes" id="UP000037274">
    <property type="component" value="Unassembled WGS sequence"/>
</dbReference>
<dbReference type="InterPro" id="IPR010982">
    <property type="entry name" value="Lambda_DNA-bd_dom_sf"/>
</dbReference>
<evidence type="ECO:0000259" key="1">
    <source>
        <dbReference type="PROSITE" id="PS50943"/>
    </source>
</evidence>
<sequence length="416" mass="45539">MPNPTHTPADRPGSRLRNHRLTRGLTQEQLAERAGLSLAVVKKIERGGVGRLDTYHALARALRVKTSALFEPGAPHATTRADDDKVDLMPLRQAITPPIAASGRLLLGDTVEPDLDLANLRATAKALAASYYGDDYGHISQFLPALITTVRQAVDHYDNGPHHTEALKLRSDVLQTAGRYLTQVRAYDLAHAALRDALLDAAAADDQERASAAVYLQGWLLMRQGRLDEAERLALATADNVEPRISRATHGQLGVWGRLLVRASSAAARNNRPREAREMLRLARTAGAALGGGVASYPYGWGKFDWSTVAFQAVENQVVADQPKRVIGLSARVSAAGVTASANTWNRHRLDVAQAHVMLRQADEATEVLAALHLEAPEWLRHQQMAATTFEQSLRVSGRRRLTRKQRELSAFFQVA</sequence>
<evidence type="ECO:0000313" key="2">
    <source>
        <dbReference type="EMBL" id="KMS67599.1"/>
    </source>
</evidence>
<evidence type="ECO:0000313" key="3">
    <source>
        <dbReference type="Proteomes" id="UP000037274"/>
    </source>
</evidence>
<name>A0ABR5HR47_STRLW</name>
<gene>
    <name evidence="2" type="ORF">ACH49_28370</name>
</gene>
<dbReference type="SUPFAM" id="SSF48452">
    <property type="entry name" value="TPR-like"/>
    <property type="match status" value="1"/>
</dbReference>
<dbReference type="RefSeq" id="WP_048574386.1">
    <property type="nucleotide sequence ID" value="NZ_LFEH01000185.1"/>
</dbReference>
<dbReference type="CDD" id="cd00093">
    <property type="entry name" value="HTH_XRE"/>
    <property type="match status" value="1"/>
</dbReference>
<feature type="domain" description="HTH cro/C1-type" evidence="1">
    <location>
        <begin position="16"/>
        <end position="69"/>
    </location>
</feature>
<dbReference type="InterPro" id="IPR001387">
    <property type="entry name" value="Cro/C1-type_HTH"/>
</dbReference>
<dbReference type="Gene3D" id="1.10.260.40">
    <property type="entry name" value="lambda repressor-like DNA-binding domains"/>
    <property type="match status" value="1"/>
</dbReference>
<keyword evidence="3" id="KW-1185">Reference proteome</keyword>
<dbReference type="Pfam" id="PF13560">
    <property type="entry name" value="HTH_31"/>
    <property type="match status" value="1"/>
</dbReference>
<accession>A0ABR5HR47</accession>
<reference evidence="2 3" key="1">
    <citation type="submission" date="2015-06" db="EMBL/GenBank/DDBJ databases">
        <title>Draft genome sequence of Streptomyces leeuwenhoekii C58, which produces the novel lasso peptide, chaxapeptin.</title>
        <authorList>
            <person name="Yi Y."/>
            <person name="Hai D."/>
            <person name="Jaspars M."/>
            <person name="Sheng H."/>
            <person name="Rateb M.E."/>
            <person name="Bull A."/>
            <person name="Goodfellow M."/>
            <person name="Asenjo J.A."/>
            <person name="Ebel R."/>
        </authorList>
    </citation>
    <scope>NUCLEOTIDE SEQUENCE [LARGE SCALE GENOMIC DNA]</scope>
    <source>
        <strain evidence="2 3">C58</strain>
    </source>
</reference>
<comment type="caution">
    <text evidence="2">The sequence shown here is derived from an EMBL/GenBank/DDBJ whole genome shotgun (WGS) entry which is preliminary data.</text>
</comment>
<proteinExistence type="predicted"/>
<dbReference type="SUPFAM" id="SSF47413">
    <property type="entry name" value="lambda repressor-like DNA-binding domains"/>
    <property type="match status" value="1"/>
</dbReference>
<organism evidence="2 3">
    <name type="scientific">Streptomyces leeuwenhoekii</name>
    <dbReference type="NCBI Taxonomy" id="1437453"/>
    <lineage>
        <taxon>Bacteria</taxon>
        <taxon>Bacillati</taxon>
        <taxon>Actinomycetota</taxon>
        <taxon>Actinomycetes</taxon>
        <taxon>Kitasatosporales</taxon>
        <taxon>Streptomycetaceae</taxon>
        <taxon>Streptomyces</taxon>
    </lineage>
</organism>
<dbReference type="InterPro" id="IPR011990">
    <property type="entry name" value="TPR-like_helical_dom_sf"/>
</dbReference>
<dbReference type="PROSITE" id="PS50943">
    <property type="entry name" value="HTH_CROC1"/>
    <property type="match status" value="1"/>
</dbReference>
<dbReference type="EMBL" id="LFEH01000185">
    <property type="protein sequence ID" value="KMS67599.1"/>
    <property type="molecule type" value="Genomic_DNA"/>
</dbReference>